<proteinExistence type="predicted"/>
<dbReference type="Proteomes" id="UP001239994">
    <property type="component" value="Unassembled WGS sequence"/>
</dbReference>
<evidence type="ECO:0000313" key="2">
    <source>
        <dbReference type="EMBL" id="KAK1802656.1"/>
    </source>
</evidence>
<dbReference type="AlphaFoldDB" id="A0AAD8ZP40"/>
<accession>A0AAD8ZP40</accession>
<dbReference type="EMBL" id="JAROKS010000006">
    <property type="protein sequence ID" value="KAK1802656.1"/>
    <property type="molecule type" value="Genomic_DNA"/>
</dbReference>
<name>A0AAD8ZP40_9TELE</name>
<sequence>MEICDSVSGSGDKQTAQMLEVPALFLPCYSDPSSTEAQGRQCGSEDKGKDLNMLPLSLHCYSDPNPAETLNADHSGDPNTPQELKDVPNLPPVFKTEPNPTETLEPDCSTGDQHTLQDDVPSLSLYCYTDIHQAHAQDSDYNGKEELEESVPTLSHCYGDTNPTESLGSDCDGRDQYTLQTPLKMCSVRLVDCRTVVKLNGNITPQEEQNDYFQKNFKSSTRVQKSNGFWEEAVAQSGGVGLDVAVPSSRWQKGEQFM</sequence>
<organism evidence="2 3">
    <name type="scientific">Electrophorus voltai</name>
    <dbReference type="NCBI Taxonomy" id="2609070"/>
    <lineage>
        <taxon>Eukaryota</taxon>
        <taxon>Metazoa</taxon>
        <taxon>Chordata</taxon>
        <taxon>Craniata</taxon>
        <taxon>Vertebrata</taxon>
        <taxon>Euteleostomi</taxon>
        <taxon>Actinopterygii</taxon>
        <taxon>Neopterygii</taxon>
        <taxon>Teleostei</taxon>
        <taxon>Ostariophysi</taxon>
        <taxon>Gymnotiformes</taxon>
        <taxon>Gymnotoidei</taxon>
        <taxon>Gymnotidae</taxon>
        <taxon>Electrophorus</taxon>
    </lineage>
</organism>
<gene>
    <name evidence="2" type="ORF">P4O66_004296</name>
</gene>
<reference evidence="2" key="1">
    <citation type="submission" date="2023-03" db="EMBL/GenBank/DDBJ databases">
        <title>Electrophorus voltai genome.</title>
        <authorList>
            <person name="Bian C."/>
        </authorList>
    </citation>
    <scope>NUCLEOTIDE SEQUENCE</scope>
    <source>
        <strain evidence="2">CB-2022</strain>
        <tissue evidence="2">Muscle</tissue>
    </source>
</reference>
<feature type="region of interest" description="Disordered" evidence="1">
    <location>
        <begin position="29"/>
        <end position="112"/>
    </location>
</feature>
<evidence type="ECO:0000256" key="1">
    <source>
        <dbReference type="SAM" id="MobiDB-lite"/>
    </source>
</evidence>
<keyword evidence="3" id="KW-1185">Reference proteome</keyword>
<protein>
    <submittedName>
        <fullName evidence="2">Uncharacterized protein</fullName>
    </submittedName>
</protein>
<evidence type="ECO:0000313" key="3">
    <source>
        <dbReference type="Proteomes" id="UP001239994"/>
    </source>
</evidence>
<comment type="caution">
    <text evidence="2">The sequence shown here is derived from an EMBL/GenBank/DDBJ whole genome shotgun (WGS) entry which is preliminary data.</text>
</comment>